<organism evidence="2 3">
    <name type="scientific">Arthrobacter glacialis</name>
    <dbReference type="NCBI Taxonomy" id="1664"/>
    <lineage>
        <taxon>Bacteria</taxon>
        <taxon>Bacillati</taxon>
        <taxon>Actinomycetota</taxon>
        <taxon>Actinomycetes</taxon>
        <taxon>Micrococcales</taxon>
        <taxon>Micrococcaceae</taxon>
        <taxon>Arthrobacter</taxon>
    </lineage>
</organism>
<dbReference type="Proteomes" id="UP000237061">
    <property type="component" value="Unassembled WGS sequence"/>
</dbReference>
<evidence type="ECO:0000313" key="2">
    <source>
        <dbReference type="EMBL" id="POH73984.1"/>
    </source>
</evidence>
<keyword evidence="3" id="KW-1185">Reference proteome</keyword>
<evidence type="ECO:0000256" key="1">
    <source>
        <dbReference type="SAM" id="Phobius"/>
    </source>
</evidence>
<dbReference type="OrthoDB" id="4943930at2"/>
<dbReference type="AlphaFoldDB" id="A0A2S3ZY19"/>
<gene>
    <name evidence="2" type="ORF">CVS27_08780</name>
</gene>
<sequence>MPPLPKKKSVLPWILVGGGVAVMAVTIVVVVLIAGMFSGGKSANVVEATTTSAYFQYPEGWIQNSQNVTVINEDGSKPAERFSAINTEKDASALFVYEAGARPEGAVTQEKIHKAIDQGFAAQLDASQDELIYMRGTSGFGCVGDFAYTQEPATVERDGMYGYSYGYTCLSYKGAIEGEYFVAYDNSGVSHRLTVEALASEWNNNKQALTAIIASLRPAA</sequence>
<dbReference type="EMBL" id="PPXC01000005">
    <property type="protein sequence ID" value="POH73984.1"/>
    <property type="molecule type" value="Genomic_DNA"/>
</dbReference>
<keyword evidence="1" id="KW-0812">Transmembrane</keyword>
<evidence type="ECO:0000313" key="3">
    <source>
        <dbReference type="Proteomes" id="UP000237061"/>
    </source>
</evidence>
<dbReference type="RefSeq" id="WP_103465340.1">
    <property type="nucleotide sequence ID" value="NZ_PPXB01000005.1"/>
</dbReference>
<feature type="transmembrane region" description="Helical" evidence="1">
    <location>
        <begin position="12"/>
        <end position="34"/>
    </location>
</feature>
<keyword evidence="1" id="KW-1133">Transmembrane helix</keyword>
<reference evidence="2 3" key="1">
    <citation type="submission" date="2018-01" db="EMBL/GenBank/DDBJ databases">
        <title>Arthrobacter sp. nov., from glaciers in China.</title>
        <authorList>
            <person name="Liu Q."/>
            <person name="Xin Y.-H."/>
        </authorList>
    </citation>
    <scope>NUCLEOTIDE SEQUENCE [LARGE SCALE GENOMIC DNA]</scope>
    <source>
        <strain evidence="2 3">HLT2-12-2</strain>
    </source>
</reference>
<proteinExistence type="predicted"/>
<accession>A0A2S3ZY19</accession>
<protein>
    <recommendedName>
        <fullName evidence="4">PsbP C-terminal domain-containing protein</fullName>
    </recommendedName>
</protein>
<name>A0A2S3ZY19_ARTGL</name>
<comment type="caution">
    <text evidence="2">The sequence shown here is derived from an EMBL/GenBank/DDBJ whole genome shotgun (WGS) entry which is preliminary data.</text>
</comment>
<evidence type="ECO:0008006" key="4">
    <source>
        <dbReference type="Google" id="ProtNLM"/>
    </source>
</evidence>
<keyword evidence="1" id="KW-0472">Membrane</keyword>